<protein>
    <submittedName>
        <fullName evidence="1">Uncharacterized protein</fullName>
    </submittedName>
</protein>
<evidence type="ECO:0000313" key="1">
    <source>
        <dbReference type="EMBL" id="QRF66383.1"/>
    </source>
</evidence>
<dbReference type="RefSeq" id="WP_023848267.1">
    <property type="nucleotide sequence ID" value="NZ_CP047166.1"/>
</dbReference>
<evidence type="ECO:0000313" key="2">
    <source>
        <dbReference type="Proteomes" id="UP000596387"/>
    </source>
</evidence>
<dbReference type="Proteomes" id="UP000596387">
    <property type="component" value="Chromosome"/>
</dbReference>
<accession>A0ABX7F9L5</accession>
<sequence length="80" mass="9053">MKLHLDGAADRMDRELSLVEKTAFDTARLVMTGFHKPDKFPEWRHYAHTPGRPRERRRLSGAQIVAMIGAAVGKPVRTEA</sequence>
<dbReference type="EMBL" id="CP047166">
    <property type="protein sequence ID" value="QRF66383.1"/>
    <property type="molecule type" value="Genomic_DNA"/>
</dbReference>
<gene>
    <name evidence="1" type="ORF">GQA70_08710</name>
</gene>
<name>A0ABX7F9L5_9RHOB</name>
<reference evidence="1 2" key="1">
    <citation type="submission" date="2019-12" db="EMBL/GenBank/DDBJ databases">
        <title>Complete Genome Sequence of a Quorum-Sensing Bacterium,Rhodobacteraceae bacterium C31, Isolated from a marine microalgae symbiotic bacteria.</title>
        <authorList>
            <person name="Zhang Y."/>
        </authorList>
    </citation>
    <scope>NUCLEOTIDE SEQUENCE [LARGE SCALE GENOMIC DNA]</scope>
    <source>
        <strain evidence="1 2">C31</strain>
    </source>
</reference>
<keyword evidence="2" id="KW-1185">Reference proteome</keyword>
<organism evidence="1 2">
    <name type="scientific">Ponticoccus alexandrii</name>
    <dbReference type="NCBI Taxonomy" id="1943633"/>
    <lineage>
        <taxon>Bacteria</taxon>
        <taxon>Pseudomonadati</taxon>
        <taxon>Pseudomonadota</taxon>
        <taxon>Alphaproteobacteria</taxon>
        <taxon>Rhodobacterales</taxon>
        <taxon>Roseobacteraceae</taxon>
        <taxon>Ponticoccus</taxon>
    </lineage>
</organism>
<proteinExistence type="predicted"/>